<gene>
    <name evidence="4" type="ORF">V2S66_19380</name>
</gene>
<dbReference type="Proteomes" id="UP001344658">
    <property type="component" value="Unassembled WGS sequence"/>
</dbReference>
<dbReference type="GO" id="GO:0016746">
    <property type="term" value="F:acyltransferase activity"/>
    <property type="evidence" value="ECO:0007669"/>
    <property type="project" value="UniProtKB-KW"/>
</dbReference>
<sequence>MPANPSPLTAPTADDFRAWHRVQAAALAHDRPGEPIPTQDAVRARLTTVSSGIRQVLWLVRGKGDDAVAIALLRLFDDPGRSHRADVDMTVHPAHRRMGAGSRLLATVTEAAAAAGCRVVLTTVPAGTPGEGFLGTRDFKPVLRQTHLRLPLAEVPDRIRKLPEVPHPGYRLAFWPGVAPDEMAAPFARARATMAGLPAAGPDRGQVTWDEARVRETAEVIARRGERLLTVAAVSESDGSVAGFTQLVVSPDAAEPARQHDTAVLPGHRGNGLGRWVKAEMLRLLQAEHPEVTEIDTNNADDNRHMLAINSAFGFRPHRRTVAYQMTLRRR</sequence>
<dbReference type="InterPro" id="IPR050832">
    <property type="entry name" value="Bact_Acetyltransf"/>
</dbReference>
<evidence type="ECO:0000313" key="4">
    <source>
        <dbReference type="EMBL" id="MEE4544126.1"/>
    </source>
</evidence>
<dbReference type="PANTHER" id="PTHR43877:SF1">
    <property type="entry name" value="ACETYLTRANSFERASE"/>
    <property type="match status" value="1"/>
</dbReference>
<dbReference type="Gene3D" id="3.40.630.30">
    <property type="match status" value="1"/>
</dbReference>
<keyword evidence="1 4" id="KW-0808">Transferase</keyword>
<dbReference type="InterPro" id="IPR000182">
    <property type="entry name" value="GNAT_dom"/>
</dbReference>
<dbReference type="RefSeq" id="WP_330797116.1">
    <property type="nucleotide sequence ID" value="NZ_JAZEWV010000015.1"/>
</dbReference>
<dbReference type="Pfam" id="PF00583">
    <property type="entry name" value="Acetyltransf_1"/>
    <property type="match status" value="2"/>
</dbReference>
<accession>A0ABU7PEA6</accession>
<feature type="domain" description="N-acetyltransferase" evidence="3">
    <location>
        <begin position="6"/>
        <end position="153"/>
    </location>
</feature>
<dbReference type="InterPro" id="IPR016181">
    <property type="entry name" value="Acyl_CoA_acyltransferase"/>
</dbReference>
<dbReference type="PROSITE" id="PS51186">
    <property type="entry name" value="GNAT"/>
    <property type="match status" value="2"/>
</dbReference>
<feature type="domain" description="N-acetyltransferase" evidence="3">
    <location>
        <begin position="192"/>
        <end position="331"/>
    </location>
</feature>
<keyword evidence="2 4" id="KW-0012">Acyltransferase</keyword>
<dbReference type="EC" id="2.3.1.-" evidence="4"/>
<protein>
    <submittedName>
        <fullName evidence="4">GNAT family N-acetyltransferase</fullName>
        <ecNumber evidence="4">2.3.1.-</ecNumber>
    </submittedName>
</protein>
<organism evidence="4 5">
    <name type="scientific">Actinacidiphila polyblastidii</name>
    <dbReference type="NCBI Taxonomy" id="3110430"/>
    <lineage>
        <taxon>Bacteria</taxon>
        <taxon>Bacillati</taxon>
        <taxon>Actinomycetota</taxon>
        <taxon>Actinomycetes</taxon>
        <taxon>Kitasatosporales</taxon>
        <taxon>Streptomycetaceae</taxon>
        <taxon>Actinacidiphila</taxon>
    </lineage>
</organism>
<dbReference type="SUPFAM" id="SSF55729">
    <property type="entry name" value="Acyl-CoA N-acyltransferases (Nat)"/>
    <property type="match status" value="2"/>
</dbReference>
<evidence type="ECO:0000256" key="1">
    <source>
        <dbReference type="ARBA" id="ARBA00022679"/>
    </source>
</evidence>
<comment type="caution">
    <text evidence="4">The sequence shown here is derived from an EMBL/GenBank/DDBJ whole genome shotgun (WGS) entry which is preliminary data.</text>
</comment>
<dbReference type="PANTHER" id="PTHR43877">
    <property type="entry name" value="AMINOALKYLPHOSPHONATE N-ACETYLTRANSFERASE-RELATED-RELATED"/>
    <property type="match status" value="1"/>
</dbReference>
<name>A0ABU7PEA6_9ACTN</name>
<reference evidence="4 5" key="1">
    <citation type="submission" date="2023-12" db="EMBL/GenBank/DDBJ databases">
        <title>Streptomyces sp. V4-01.</title>
        <authorList>
            <person name="Somphong A."/>
            <person name="Phongsopitanun W."/>
        </authorList>
    </citation>
    <scope>NUCLEOTIDE SEQUENCE [LARGE SCALE GENOMIC DNA]</scope>
    <source>
        <strain evidence="4 5">V4-01</strain>
    </source>
</reference>
<evidence type="ECO:0000259" key="3">
    <source>
        <dbReference type="PROSITE" id="PS51186"/>
    </source>
</evidence>
<dbReference type="CDD" id="cd04301">
    <property type="entry name" value="NAT_SF"/>
    <property type="match status" value="1"/>
</dbReference>
<evidence type="ECO:0000256" key="2">
    <source>
        <dbReference type="ARBA" id="ARBA00023315"/>
    </source>
</evidence>
<keyword evidence="5" id="KW-1185">Reference proteome</keyword>
<dbReference type="EMBL" id="JAZEWV010000015">
    <property type="protein sequence ID" value="MEE4544126.1"/>
    <property type="molecule type" value="Genomic_DNA"/>
</dbReference>
<evidence type="ECO:0000313" key="5">
    <source>
        <dbReference type="Proteomes" id="UP001344658"/>
    </source>
</evidence>
<proteinExistence type="predicted"/>